<evidence type="ECO:0008006" key="3">
    <source>
        <dbReference type="Google" id="ProtNLM"/>
    </source>
</evidence>
<reference evidence="1 2" key="1">
    <citation type="submission" date="2016-10" db="EMBL/GenBank/DDBJ databases">
        <authorList>
            <person name="de Groot N.N."/>
        </authorList>
    </citation>
    <scope>NUCLEOTIDE SEQUENCE [LARGE SCALE GENOMIC DNA]</scope>
    <source>
        <strain evidence="1 2">DSM 15345</strain>
    </source>
</reference>
<protein>
    <recommendedName>
        <fullName evidence="3">Flagellar assembly protein FliH</fullName>
    </recommendedName>
</protein>
<evidence type="ECO:0000313" key="1">
    <source>
        <dbReference type="EMBL" id="SEA55939.1"/>
    </source>
</evidence>
<sequence length="193" mass="19533">MRAALRLEDFAAADRGLDPVREAAIARARSEARAEGYAAGLAAGLAQGDDEERAAIAALVESAQDLQLSSLAARAEGAAMLRPLVEALARVAAPYAAAAAFPAALAEAVAARTAAAPDARIVAFASPAATAGVAERLGAGLEVRADPALTGAQARLEWIDGGAELDVEGCLAAARDAVDRFFGEAEGRARNVE</sequence>
<dbReference type="EMBL" id="FNQM01000006">
    <property type="protein sequence ID" value="SEA55939.1"/>
    <property type="molecule type" value="Genomic_DNA"/>
</dbReference>
<gene>
    <name evidence="1" type="ORF">SAMN05444370_106229</name>
</gene>
<proteinExistence type="predicted"/>
<dbReference type="RefSeq" id="WP_093253835.1">
    <property type="nucleotide sequence ID" value="NZ_FNQM01000006.1"/>
</dbReference>
<dbReference type="OrthoDB" id="7304298at2"/>
<organism evidence="1 2">
    <name type="scientific">Rubrimonas cliftonensis</name>
    <dbReference type="NCBI Taxonomy" id="89524"/>
    <lineage>
        <taxon>Bacteria</taxon>
        <taxon>Pseudomonadati</taxon>
        <taxon>Pseudomonadota</taxon>
        <taxon>Alphaproteobacteria</taxon>
        <taxon>Rhodobacterales</taxon>
        <taxon>Paracoccaceae</taxon>
        <taxon>Rubrimonas</taxon>
    </lineage>
</organism>
<dbReference type="Proteomes" id="UP000198703">
    <property type="component" value="Unassembled WGS sequence"/>
</dbReference>
<name>A0A1H4C6F0_9RHOB</name>
<dbReference type="STRING" id="89524.SAMN05444370_106229"/>
<evidence type="ECO:0000313" key="2">
    <source>
        <dbReference type="Proteomes" id="UP000198703"/>
    </source>
</evidence>
<keyword evidence="2" id="KW-1185">Reference proteome</keyword>
<accession>A0A1H4C6F0</accession>
<dbReference type="AlphaFoldDB" id="A0A1H4C6F0"/>